<dbReference type="Pfam" id="PF00873">
    <property type="entry name" value="ACR_tran"/>
    <property type="match status" value="1"/>
</dbReference>
<feature type="transmembrane region" description="Helical" evidence="1">
    <location>
        <begin position="885"/>
        <end position="905"/>
    </location>
</feature>
<dbReference type="PANTHER" id="PTHR32063:SF33">
    <property type="entry name" value="RND SUPERFAMILY EFFLUX PUMP PERMEASE COMPONENT"/>
    <property type="match status" value="1"/>
</dbReference>
<keyword evidence="3" id="KW-1185">Reference proteome</keyword>
<dbReference type="Gene3D" id="3.30.70.1320">
    <property type="entry name" value="Multidrug efflux transporter AcrB pore domain like"/>
    <property type="match status" value="1"/>
</dbReference>
<feature type="transmembrane region" description="Helical" evidence="1">
    <location>
        <begin position="21"/>
        <end position="37"/>
    </location>
</feature>
<feature type="transmembrane region" description="Helical" evidence="1">
    <location>
        <begin position="428"/>
        <end position="452"/>
    </location>
</feature>
<dbReference type="Gene3D" id="3.30.70.1440">
    <property type="entry name" value="Multidrug efflux transporter AcrB pore domain"/>
    <property type="match status" value="1"/>
</dbReference>
<dbReference type="PRINTS" id="PR00702">
    <property type="entry name" value="ACRIFLAVINRP"/>
</dbReference>
<feature type="transmembrane region" description="Helical" evidence="1">
    <location>
        <begin position="361"/>
        <end position="381"/>
    </location>
</feature>
<feature type="transmembrane region" description="Helical" evidence="1">
    <location>
        <begin position="957"/>
        <end position="976"/>
    </location>
</feature>
<dbReference type="RefSeq" id="WP_090597453.1">
    <property type="nucleotide sequence ID" value="NZ_FNCS01000010.1"/>
</dbReference>
<dbReference type="GO" id="GO:0005886">
    <property type="term" value="C:plasma membrane"/>
    <property type="evidence" value="ECO:0007669"/>
    <property type="project" value="TreeGrafter"/>
</dbReference>
<dbReference type="OrthoDB" id="9806532at2"/>
<reference evidence="2 3" key="1">
    <citation type="submission" date="2016-10" db="EMBL/GenBank/DDBJ databases">
        <authorList>
            <person name="de Groot N.N."/>
        </authorList>
    </citation>
    <scope>NUCLEOTIDE SEQUENCE [LARGE SCALE GENOMIC DNA]</scope>
    <source>
        <strain evidence="2 3">CGMCC 1.10267</strain>
    </source>
</reference>
<dbReference type="InterPro" id="IPR027463">
    <property type="entry name" value="AcrB_DN_DC_subdom"/>
</dbReference>
<keyword evidence="1" id="KW-0472">Membrane</keyword>
<dbReference type="Gene3D" id="3.30.70.1430">
    <property type="entry name" value="Multidrug efflux transporter AcrB pore domain"/>
    <property type="match status" value="2"/>
</dbReference>
<feature type="transmembrane region" description="Helical" evidence="1">
    <location>
        <begin position="859"/>
        <end position="878"/>
    </location>
</feature>
<protein>
    <submittedName>
        <fullName evidence="2">Multidrug efflux pump subunit AcrB</fullName>
    </submittedName>
</protein>
<dbReference type="GO" id="GO:0042910">
    <property type="term" value="F:xenobiotic transmembrane transporter activity"/>
    <property type="evidence" value="ECO:0007669"/>
    <property type="project" value="TreeGrafter"/>
</dbReference>
<dbReference type="STRING" id="440168.SAMN04487974_11017"/>
<dbReference type="PANTHER" id="PTHR32063">
    <property type="match status" value="1"/>
</dbReference>
<evidence type="ECO:0000313" key="3">
    <source>
        <dbReference type="Proteomes" id="UP000199495"/>
    </source>
</evidence>
<dbReference type="AlphaFoldDB" id="A0A1G7XMZ4"/>
<evidence type="ECO:0000256" key="1">
    <source>
        <dbReference type="SAM" id="Phobius"/>
    </source>
</evidence>
<keyword evidence="1" id="KW-1133">Transmembrane helix</keyword>
<feature type="transmembrane region" description="Helical" evidence="1">
    <location>
        <begin position="333"/>
        <end position="354"/>
    </location>
</feature>
<name>A0A1G7XMZ4_9HYPH</name>
<dbReference type="Gene3D" id="1.20.1640.10">
    <property type="entry name" value="Multidrug efflux transporter AcrB transmembrane domain"/>
    <property type="match status" value="2"/>
</dbReference>
<feature type="transmembrane region" description="Helical" evidence="1">
    <location>
        <begin position="525"/>
        <end position="547"/>
    </location>
</feature>
<dbReference type="Proteomes" id="UP000199495">
    <property type="component" value="Unassembled WGS sequence"/>
</dbReference>
<evidence type="ECO:0000313" key="2">
    <source>
        <dbReference type="EMBL" id="SDG85542.1"/>
    </source>
</evidence>
<organism evidence="2 3">
    <name type="scientific">Pelagibacterium luteolum</name>
    <dbReference type="NCBI Taxonomy" id="440168"/>
    <lineage>
        <taxon>Bacteria</taxon>
        <taxon>Pseudomonadati</taxon>
        <taxon>Pseudomonadota</taxon>
        <taxon>Alphaproteobacteria</taxon>
        <taxon>Hyphomicrobiales</taxon>
        <taxon>Devosiaceae</taxon>
        <taxon>Pelagibacterium</taxon>
    </lineage>
</organism>
<gene>
    <name evidence="2" type="ORF">SAMN04487974_11017</name>
</gene>
<dbReference type="SUPFAM" id="SSF82866">
    <property type="entry name" value="Multidrug efflux transporter AcrB transmembrane domain"/>
    <property type="match status" value="2"/>
</dbReference>
<feature type="transmembrane region" description="Helical" evidence="1">
    <location>
        <begin position="464"/>
        <end position="487"/>
    </location>
</feature>
<sequence length="1051" mass="112873">MRPSVRASSGVIAAFVRHRNAANLFMILFVLFGWWGLENLNRQLMPNTETRTVQVNVTWSGASAEDVERNILQIIEPAVQTLEGVNSMGSFAREGRATVTLGFERTVDLQTAERQVQTAVSSVSGLPEAAGTPTVSAQRFFDPVAAIAISGPFPEEALRRYAREIRDGLLSAGVDRVEFTGYRDRQLLIEVDDAKLRQLGLTLDDLSAALTPNFSDQPSGSLSGDFDAQIRASAQQLSARQISETEIISSATGQRLTFGDVATVTDTFDPDTPLGYMRGEPAIKLQVSRAASADTVTTYQAVQDYVAALQPTLPPSLNAVVFDAAAEQVNQRLGLLIANGVAGFLLVLGVLFLFLDGRIAIWVAAGIPIAIMGTLGAMYLMGLTLDMISMFALMMVLGIIVDDAIVVGEHTATLYQQGLSRSEAAIQAAGRMGAPVIASALTTIAAFAPIWLVGDVVGQIMSPLPVVVVAVLIASLIECFFILPGHLSHALPRQRRRPGWFRRTFDGGFDFFRDKMFGALAELSYSWRCVTAAIALAITIGGVGLYASGQLRFEFFPTSEAESFNVSAQFQAGTPQSEMAAIIQDIERAVSELETSLTPNGELLIVTTYANLDLEEGRANFNVYLTPAEARSVRTADITQALRDNLPTVAGVESIGIREFRGGPQGSALDIRFVGSDAATLKQASEDLQDVLEGFDEVDSAMDTLFYGSPELIMEINARGAALGFDLNALGTQIRAAFEGRNVQTIAAQDDEITVRLGRNAEATGSSALRDMWVRAPDGQYVPLSSIVTFSERQGFAFIAREEGRTAVSVRANVAEDVDHAEVLSRLEADYLPQIVNRYGISYELGGREAEQNAAFADLGLGMILALAVMYIIIAWIFAAYFTPLAVMAIIPFGLAGAIWGHYLFGHNLTIISLMGMLGLAGILVNASIVLISRMNERRDDGEGLRAAAIGASKDRLRAVILTSATTIGGLLPLVFEQSMVAQMLIPMALTIVSGLAVATVLVLFLVPAILGIGADIGAMMRWLFLTPNAPTFREMIAGRHHESPPSAPAE</sequence>
<dbReference type="SUPFAM" id="SSF82714">
    <property type="entry name" value="Multidrug efflux transporter AcrB TolC docking domain, DN and DC subdomains"/>
    <property type="match status" value="2"/>
</dbReference>
<feature type="transmembrane region" description="Helical" evidence="1">
    <location>
        <begin position="387"/>
        <end position="407"/>
    </location>
</feature>
<feature type="transmembrane region" description="Helical" evidence="1">
    <location>
        <begin position="911"/>
        <end position="936"/>
    </location>
</feature>
<dbReference type="EMBL" id="FNCS01000010">
    <property type="protein sequence ID" value="SDG85542.1"/>
    <property type="molecule type" value="Genomic_DNA"/>
</dbReference>
<accession>A0A1G7XMZ4</accession>
<dbReference type="SUPFAM" id="SSF82693">
    <property type="entry name" value="Multidrug efflux transporter AcrB pore domain, PN1, PN2, PC1 and PC2 subdomains"/>
    <property type="match status" value="2"/>
</dbReference>
<feature type="transmembrane region" description="Helical" evidence="1">
    <location>
        <begin position="988"/>
        <end position="1013"/>
    </location>
</feature>
<dbReference type="InterPro" id="IPR001036">
    <property type="entry name" value="Acrflvin-R"/>
</dbReference>
<proteinExistence type="predicted"/>
<dbReference type="Gene3D" id="3.30.2090.10">
    <property type="entry name" value="Multidrug efflux transporter AcrB TolC docking domain, DN and DC subdomains"/>
    <property type="match status" value="2"/>
</dbReference>
<keyword evidence="1" id="KW-0812">Transmembrane</keyword>